<dbReference type="PANTHER" id="PTHR30561:SF1">
    <property type="entry name" value="MULTIDRUG TRANSPORTER EMRE"/>
    <property type="match status" value="1"/>
</dbReference>
<keyword evidence="2" id="KW-0813">Transport</keyword>
<accession>A0ABS2ZA34</accession>
<feature type="transmembrane region" description="Helical" evidence="8">
    <location>
        <begin position="58"/>
        <end position="79"/>
    </location>
</feature>
<dbReference type="InterPro" id="IPR000390">
    <property type="entry name" value="Small_drug/metabolite_transptr"/>
</dbReference>
<dbReference type="Proteomes" id="UP001319060">
    <property type="component" value="Unassembled WGS sequence"/>
</dbReference>
<evidence type="ECO:0000256" key="5">
    <source>
        <dbReference type="ARBA" id="ARBA00022989"/>
    </source>
</evidence>
<evidence type="ECO:0000256" key="2">
    <source>
        <dbReference type="ARBA" id="ARBA00022448"/>
    </source>
</evidence>
<dbReference type="Pfam" id="PF00893">
    <property type="entry name" value="Multi_Drug_Res"/>
    <property type="match status" value="1"/>
</dbReference>
<evidence type="ECO:0000256" key="3">
    <source>
        <dbReference type="ARBA" id="ARBA00022475"/>
    </source>
</evidence>
<organism evidence="9 10">
    <name type="scientific">Fictibacillus barbaricus</name>
    <dbReference type="NCBI Taxonomy" id="182136"/>
    <lineage>
        <taxon>Bacteria</taxon>
        <taxon>Bacillati</taxon>
        <taxon>Bacillota</taxon>
        <taxon>Bacilli</taxon>
        <taxon>Bacillales</taxon>
        <taxon>Fictibacillaceae</taxon>
        <taxon>Fictibacillus</taxon>
    </lineage>
</organism>
<evidence type="ECO:0000313" key="10">
    <source>
        <dbReference type="Proteomes" id="UP001319060"/>
    </source>
</evidence>
<dbReference type="SUPFAM" id="SSF103481">
    <property type="entry name" value="Multidrug resistance efflux transporter EmrE"/>
    <property type="match status" value="1"/>
</dbReference>
<comment type="caution">
    <text evidence="9">The sequence shown here is derived from an EMBL/GenBank/DDBJ whole genome shotgun (WGS) entry which is preliminary data.</text>
</comment>
<evidence type="ECO:0000313" key="9">
    <source>
        <dbReference type="EMBL" id="MBN3545032.1"/>
    </source>
</evidence>
<sequence>MNGYVYLSISIISEIFGTSMLKLSNGFTNVLPSIGVIIGFGLAFYCLSLCLKTVPLSLAYAIWSGIGTALTALIGVLVWDEPFSLTTLIGLVMIIGGVTLLNASSRNEYKSSTNIKGN</sequence>
<evidence type="ECO:0000256" key="8">
    <source>
        <dbReference type="SAM" id="Phobius"/>
    </source>
</evidence>
<dbReference type="InterPro" id="IPR037185">
    <property type="entry name" value="EmrE-like"/>
</dbReference>
<evidence type="ECO:0000256" key="4">
    <source>
        <dbReference type="ARBA" id="ARBA00022692"/>
    </source>
</evidence>
<feature type="transmembrane region" description="Helical" evidence="8">
    <location>
        <begin position="85"/>
        <end position="103"/>
    </location>
</feature>
<gene>
    <name evidence="9" type="ORF">JYA64_06985</name>
</gene>
<evidence type="ECO:0000256" key="1">
    <source>
        <dbReference type="ARBA" id="ARBA00004651"/>
    </source>
</evidence>
<dbReference type="PANTHER" id="PTHR30561">
    <property type="entry name" value="SMR FAMILY PROTON-DEPENDENT DRUG EFFLUX TRANSPORTER SUGE"/>
    <property type="match status" value="1"/>
</dbReference>
<keyword evidence="4 7" id="KW-0812">Transmembrane</keyword>
<dbReference type="InterPro" id="IPR045324">
    <property type="entry name" value="Small_multidrug_res"/>
</dbReference>
<keyword evidence="6 8" id="KW-0472">Membrane</keyword>
<name>A0ABS2ZA34_9BACL</name>
<keyword evidence="10" id="KW-1185">Reference proteome</keyword>
<dbReference type="Gene3D" id="1.10.3730.20">
    <property type="match status" value="1"/>
</dbReference>
<proteinExistence type="inferred from homology"/>
<keyword evidence="3" id="KW-1003">Cell membrane</keyword>
<protein>
    <submittedName>
        <fullName evidence="9">Multidrug efflux SMR transporter</fullName>
    </submittedName>
</protein>
<feature type="transmembrane region" description="Helical" evidence="8">
    <location>
        <begin position="30"/>
        <end position="51"/>
    </location>
</feature>
<keyword evidence="5 8" id="KW-1133">Transmembrane helix</keyword>
<reference evidence="9 10" key="1">
    <citation type="submission" date="2021-01" db="EMBL/GenBank/DDBJ databases">
        <title>Genome Sequencing of Type Strains.</title>
        <authorList>
            <person name="Lemaire J.F."/>
            <person name="Inderbitzin P."/>
            <person name="Collins S.B."/>
            <person name="Wespe N."/>
            <person name="Knight-Connoni V."/>
        </authorList>
    </citation>
    <scope>NUCLEOTIDE SEQUENCE [LARGE SCALE GENOMIC DNA]</scope>
    <source>
        <strain evidence="9 10">DSM 14730</strain>
    </source>
</reference>
<dbReference type="RefSeq" id="WP_188403330.1">
    <property type="nucleotide sequence ID" value="NZ_BMCE01000002.1"/>
</dbReference>
<dbReference type="EMBL" id="JAFHKS010000042">
    <property type="protein sequence ID" value="MBN3545032.1"/>
    <property type="molecule type" value="Genomic_DNA"/>
</dbReference>
<comment type="subcellular location">
    <subcellularLocation>
        <location evidence="1 7">Cell membrane</location>
        <topology evidence="1 7">Multi-pass membrane protein</topology>
    </subcellularLocation>
</comment>
<comment type="similarity">
    <text evidence="7">Belongs to the drug/metabolite transporter (DMT) superfamily. Small multidrug resistance (SMR) (TC 2.A.7.1) family.</text>
</comment>
<evidence type="ECO:0000256" key="7">
    <source>
        <dbReference type="RuleBase" id="RU003942"/>
    </source>
</evidence>
<evidence type="ECO:0000256" key="6">
    <source>
        <dbReference type="ARBA" id="ARBA00023136"/>
    </source>
</evidence>